<dbReference type="Proteomes" id="UP000487117">
    <property type="component" value="Unassembled WGS sequence"/>
</dbReference>
<reference evidence="3" key="1">
    <citation type="journal article" date="2020" name="MBio">
        <title>Horizontal gene transfer to a defensive symbiont with a reduced genome amongst a multipartite beetle microbiome.</title>
        <authorList>
            <person name="Waterworth S.C."/>
            <person name="Florez L.V."/>
            <person name="Rees E.R."/>
            <person name="Hertweck C."/>
            <person name="Kaltenpoth M."/>
            <person name="Kwan J.C."/>
        </authorList>
    </citation>
    <scope>NUCLEOTIDE SEQUENCE [LARGE SCALE GENOMIC DNA]</scope>
</reference>
<evidence type="ECO:0000256" key="1">
    <source>
        <dbReference type="SAM" id="Phobius"/>
    </source>
</evidence>
<feature type="transmembrane region" description="Helical" evidence="1">
    <location>
        <begin position="479"/>
        <end position="501"/>
    </location>
</feature>
<dbReference type="Pfam" id="PF03929">
    <property type="entry name" value="PepSY_TM"/>
    <property type="match status" value="1"/>
</dbReference>
<feature type="transmembrane region" description="Helical" evidence="1">
    <location>
        <begin position="422"/>
        <end position="439"/>
    </location>
</feature>
<keyword evidence="1" id="KW-0812">Transmembrane</keyword>
<evidence type="ECO:0008006" key="4">
    <source>
        <dbReference type="Google" id="ProtNLM"/>
    </source>
</evidence>
<dbReference type="InterPro" id="IPR005625">
    <property type="entry name" value="PepSY-ass_TM"/>
</dbReference>
<evidence type="ECO:0000313" key="3">
    <source>
        <dbReference type="Proteomes" id="UP000487117"/>
    </source>
</evidence>
<proteinExistence type="predicted"/>
<feature type="transmembrane region" description="Helical" evidence="1">
    <location>
        <begin position="388"/>
        <end position="410"/>
    </location>
</feature>
<feature type="transmembrane region" description="Helical" evidence="1">
    <location>
        <begin position="345"/>
        <end position="367"/>
    </location>
</feature>
<keyword evidence="1" id="KW-1133">Transmembrane helix</keyword>
<dbReference type="PANTHER" id="PTHR34219">
    <property type="entry name" value="IRON-REGULATED INNER MEMBRANE PROTEIN-RELATED"/>
    <property type="match status" value="1"/>
</dbReference>
<feature type="transmembrane region" description="Helical" evidence="1">
    <location>
        <begin position="446"/>
        <end position="467"/>
    </location>
</feature>
<accession>A0A7V8FHK0</accession>
<keyword evidence="1" id="KW-0472">Membrane</keyword>
<dbReference type="AlphaFoldDB" id="A0A7V8FHK0"/>
<feature type="transmembrane region" description="Helical" evidence="1">
    <location>
        <begin position="187"/>
        <end position="211"/>
    </location>
</feature>
<protein>
    <recommendedName>
        <fullName evidence="4">PepSY domain-containing protein</fullName>
    </recommendedName>
</protein>
<dbReference type="EMBL" id="WNDS01000002">
    <property type="protein sequence ID" value="KAF1015841.1"/>
    <property type="molecule type" value="Genomic_DNA"/>
</dbReference>
<dbReference type="PANTHER" id="PTHR34219:SF9">
    <property type="entry name" value="IRON-REGULATED INNER MEMBRANE PROTEIN"/>
    <property type="match status" value="1"/>
</dbReference>
<sequence length="533" mass="57075">MKFSSQTLRTFTTLHTWVGLVAGFGLFVAFYAGALTLFHHDLPLWQNPRSAEAPAATLQDMQQVLDGVLARHPEARAHVGMTFPGPDHPEPLAYWQGAGGRWQYAWRGHYDGSPTPPQTGLAELVNELHYSLGLPVAGIYLMGIVSLLYGMALLSGLVIHLPKLAGDLFALRPGRNLKQMWQDAHNVIGVLSLPFHLMFAVTGALLCLVFLQMAALNPLVFQGQLLKAVGPAMDTAPVRLAAQEPAAPGSLAELHARAISVAQDQGVRDFHPAYLKLANAGDAHATIEITGESGGTLGPLGAVALDVASGDVLASQLPGQRDANHATLSAAYALHFGEFGNGVVVWLYFLLGLGGAFLFYSGNLLWIESRRKRRQQLQGRAQVNMARATVGVCIGLCVAVSVAFVAAPVLEHTAPAWVDPGIRWACFGSWALCALWAALRHPARAAVELLSAAALATALVPLVHGALTGYWPWLAAARGLWPLFWVDTVALAMAVGFAVLARAAHRRARRRPQQRLGVLNRNARLQSPGSLSS</sequence>
<organism evidence="2 3">
    <name type="scientific">Stenotrophomonas maltophilia</name>
    <name type="common">Pseudomonas maltophilia</name>
    <name type="synonym">Xanthomonas maltophilia</name>
    <dbReference type="NCBI Taxonomy" id="40324"/>
    <lineage>
        <taxon>Bacteria</taxon>
        <taxon>Pseudomonadati</taxon>
        <taxon>Pseudomonadota</taxon>
        <taxon>Gammaproteobacteria</taxon>
        <taxon>Lysobacterales</taxon>
        <taxon>Lysobacteraceae</taxon>
        <taxon>Stenotrophomonas</taxon>
        <taxon>Stenotrophomonas maltophilia group</taxon>
    </lineage>
</organism>
<name>A0A7V8FHK0_STEMA</name>
<feature type="transmembrane region" description="Helical" evidence="1">
    <location>
        <begin position="139"/>
        <end position="166"/>
    </location>
</feature>
<evidence type="ECO:0000313" key="2">
    <source>
        <dbReference type="EMBL" id="KAF1015841.1"/>
    </source>
</evidence>
<gene>
    <name evidence="2" type="ORF">GAK31_01321</name>
</gene>
<comment type="caution">
    <text evidence="2">The sequence shown here is derived from an EMBL/GenBank/DDBJ whole genome shotgun (WGS) entry which is preliminary data.</text>
</comment>
<feature type="transmembrane region" description="Helical" evidence="1">
    <location>
        <begin position="12"/>
        <end position="38"/>
    </location>
</feature>